<protein>
    <submittedName>
        <fullName evidence="3">Uncharacterized protein</fullName>
    </submittedName>
</protein>
<keyword evidence="1" id="KW-1133">Transmembrane helix</keyword>
<keyword evidence="1" id="KW-0812">Transmembrane</keyword>
<dbReference type="OrthoDB" id="19916at10239"/>
<sequence>MNYKAGDRVVTIKDCKFAKAGTHGIVNTDRGDILGVVGPDHGKSTLFEKDAVRVATPADPGYYGTREEFESEKDQEIAELKTYVHNARVYAAICTTFAIINAGLLMWVVKHV</sequence>
<dbReference type="EMBL" id="HE858210">
    <property type="protein sequence ID" value="CCK74027.1"/>
    <property type="molecule type" value="Genomic_DNA"/>
</dbReference>
<dbReference type="Proteomes" id="UP000001467">
    <property type="component" value="Segment"/>
</dbReference>
<feature type="transmembrane region" description="Helical" evidence="1">
    <location>
        <begin position="89"/>
        <end position="109"/>
    </location>
</feature>
<dbReference type="RefSeq" id="YP_239159.1">
    <property type="nucleotide sequence ID" value="NC_007023.1"/>
</dbReference>
<dbReference type="KEGG" id="vg:3416387"/>
<evidence type="ECO:0000313" key="5">
    <source>
        <dbReference type="Proteomes" id="UP000211060"/>
    </source>
</evidence>
<dbReference type="Proteomes" id="UP000211060">
    <property type="component" value="Segment"/>
</dbReference>
<accession>K0NMW1</accession>
<evidence type="ECO:0000313" key="2">
    <source>
        <dbReference type="EMBL" id="CCK74027.1"/>
    </source>
</evidence>
<reference evidence="4 5" key="2">
    <citation type="journal article" date="2012" name="PLoS Genet.">
        <title>A Bacteriophage-Encoded J-Domain Protein Interacts with the DnaK/Hsp70 Chaperone and Stabilizes the Heat-Shock Factor ?(32) of Escherichia coli.</title>
        <authorList>
            <person name="Perrody E."/>
            <person name="Cirinesi A.M."/>
            <person name="Desplats C."/>
            <person name="Keppel F."/>
            <person name="Schwager F."/>
            <person name="Tranier S."/>
            <person name="Georgopoulos C."/>
            <person name="Genevaux P."/>
        </authorList>
    </citation>
    <scope>NUCLEOTIDE SEQUENCE [LARGE SCALE GENOMIC DNA]</scope>
    <source>
        <strain evidence="3">RB43-GVA</strain>
    </source>
</reference>
<evidence type="ECO:0000313" key="3">
    <source>
        <dbReference type="EMBL" id="CCL97644.1"/>
    </source>
</evidence>
<proteinExistence type="predicted"/>
<dbReference type="EMBL" id="HE981739">
    <property type="protein sequence ID" value="CCL97644.1"/>
    <property type="molecule type" value="Genomic_DNA"/>
</dbReference>
<keyword evidence="1" id="KW-0472">Membrane</keyword>
<organism evidence="3 4">
    <name type="scientific">Pseudotevenvirus RB43</name>
    <dbReference type="NCBI Taxonomy" id="115991"/>
    <lineage>
        <taxon>Viruses</taxon>
        <taxon>Duplodnaviria</taxon>
        <taxon>Heunggongvirae</taxon>
        <taxon>Uroviricota</taxon>
        <taxon>Caudoviricetes</taxon>
        <taxon>Pantevenvirales</taxon>
        <taxon>Straboviridae</taxon>
        <taxon>Pseudotevenvirus</taxon>
    </lineage>
</organism>
<evidence type="ECO:0000313" key="4">
    <source>
        <dbReference type="Proteomes" id="UP000001467"/>
    </source>
</evidence>
<evidence type="ECO:0000256" key="1">
    <source>
        <dbReference type="SAM" id="Phobius"/>
    </source>
</evidence>
<name>K0NMW1_9CAUD</name>
<reference evidence="2" key="1">
    <citation type="thesis" date="2012" institute="CNRS">
        <title>Hsp70 in life cycle of bacteriophages.</title>
        <authorList>
            <person name="Perrody E.P."/>
        </authorList>
    </citation>
    <scope>NUCLEOTIDE SEQUENCE</scope>
    <source>
        <strain evidence="2">RB43-GVA</strain>
    </source>
</reference>
<dbReference type="GeneID" id="3416387"/>